<feature type="region of interest" description="Disordered" evidence="1">
    <location>
        <begin position="32"/>
        <end position="115"/>
    </location>
</feature>
<organism evidence="2 3">
    <name type="scientific">Diaphorina citri</name>
    <name type="common">Asian citrus psyllid</name>
    <dbReference type="NCBI Taxonomy" id="121845"/>
    <lineage>
        <taxon>Eukaryota</taxon>
        <taxon>Metazoa</taxon>
        <taxon>Ecdysozoa</taxon>
        <taxon>Arthropoda</taxon>
        <taxon>Hexapoda</taxon>
        <taxon>Insecta</taxon>
        <taxon>Pterygota</taxon>
        <taxon>Neoptera</taxon>
        <taxon>Paraneoptera</taxon>
        <taxon>Hemiptera</taxon>
        <taxon>Sternorrhyncha</taxon>
        <taxon>Psylloidea</taxon>
        <taxon>Psyllidae</taxon>
        <taxon>Diaphorininae</taxon>
        <taxon>Diaphorina</taxon>
    </lineage>
</organism>
<dbReference type="PaxDb" id="121845-A0A3Q0JFM3"/>
<feature type="compositionally biased region" description="Low complexity" evidence="1">
    <location>
        <begin position="38"/>
        <end position="53"/>
    </location>
</feature>
<protein>
    <submittedName>
        <fullName evidence="3">Glycosyltransferase-like protein gnt13</fullName>
    </submittedName>
</protein>
<sequence length="193" mass="21592">MCEKRKLQDICREETNEIASKKAKTEYCGIDSKCGSANDNNTTNEINYNDNETSVAKEGNESEDVKKNSYENAPTGENDVSSDINKNITNNVPSDENEKTDNVRNNSGTIASNESVKMVENEAEYFFKKNSENDAPDKIVEPDNIVRKSDDNVTDKGEDFSNFNSNVPIDEIDNSFNVDRNKDENVPANQAIQ</sequence>
<name>A0A3Q0JFM3_DIACI</name>
<feature type="compositionally biased region" description="Basic and acidic residues" evidence="1">
    <location>
        <begin position="128"/>
        <end position="159"/>
    </location>
</feature>
<proteinExistence type="predicted"/>
<evidence type="ECO:0000313" key="2">
    <source>
        <dbReference type="Proteomes" id="UP000079169"/>
    </source>
</evidence>
<feature type="region of interest" description="Disordered" evidence="1">
    <location>
        <begin position="128"/>
        <end position="193"/>
    </location>
</feature>
<dbReference type="Proteomes" id="UP000079169">
    <property type="component" value="Unplaced"/>
</dbReference>
<feature type="compositionally biased region" description="Basic and acidic residues" evidence="1">
    <location>
        <begin position="58"/>
        <end position="69"/>
    </location>
</feature>
<dbReference type="RefSeq" id="XP_026685833.1">
    <property type="nucleotide sequence ID" value="XM_026830032.1"/>
</dbReference>
<accession>A0A3Q0JFM3</accession>
<evidence type="ECO:0000313" key="3">
    <source>
        <dbReference type="RefSeq" id="XP_026685833.1"/>
    </source>
</evidence>
<dbReference type="AlphaFoldDB" id="A0A3Q0JFM3"/>
<dbReference type="GeneID" id="113471127"/>
<feature type="compositionally biased region" description="Polar residues" evidence="1">
    <location>
        <begin position="103"/>
        <end position="115"/>
    </location>
</feature>
<gene>
    <name evidence="3" type="primary">LOC113471127</name>
</gene>
<dbReference type="KEGG" id="dci:113471127"/>
<reference evidence="3" key="1">
    <citation type="submission" date="2025-08" db="UniProtKB">
        <authorList>
            <consortium name="RefSeq"/>
        </authorList>
    </citation>
    <scope>IDENTIFICATION</scope>
</reference>
<keyword evidence="2" id="KW-1185">Reference proteome</keyword>
<evidence type="ECO:0000256" key="1">
    <source>
        <dbReference type="SAM" id="MobiDB-lite"/>
    </source>
</evidence>
<feature type="compositionally biased region" description="Polar residues" evidence="1">
    <location>
        <begin position="78"/>
        <end position="94"/>
    </location>
</feature>